<comment type="catalytic activity">
    <reaction evidence="9 10">
        <text>S-sulfanyl-L-cysteinyl-[protein] + uridine(34) in tRNA + AH2 + ATP = 2-thiouridine(34) in tRNA + L-cysteinyl-[protein] + A + AMP + diphosphate + H(+)</text>
        <dbReference type="Rhea" id="RHEA:47032"/>
        <dbReference type="Rhea" id="RHEA-COMP:10131"/>
        <dbReference type="Rhea" id="RHEA-COMP:11726"/>
        <dbReference type="Rhea" id="RHEA-COMP:11727"/>
        <dbReference type="Rhea" id="RHEA-COMP:11728"/>
        <dbReference type="ChEBI" id="CHEBI:13193"/>
        <dbReference type="ChEBI" id="CHEBI:15378"/>
        <dbReference type="ChEBI" id="CHEBI:17499"/>
        <dbReference type="ChEBI" id="CHEBI:29950"/>
        <dbReference type="ChEBI" id="CHEBI:30616"/>
        <dbReference type="ChEBI" id="CHEBI:33019"/>
        <dbReference type="ChEBI" id="CHEBI:61963"/>
        <dbReference type="ChEBI" id="CHEBI:65315"/>
        <dbReference type="ChEBI" id="CHEBI:87170"/>
        <dbReference type="ChEBI" id="CHEBI:456215"/>
        <dbReference type="EC" id="2.8.1.13"/>
    </reaction>
</comment>
<feature type="site" description="Interaction with tRNA" evidence="10">
    <location>
        <position position="131"/>
    </location>
</feature>
<name>A0A845DAF8_9BACT</name>
<dbReference type="HAMAP" id="MF_00144">
    <property type="entry name" value="tRNA_thiouridyl_MnmA"/>
    <property type="match status" value="1"/>
</dbReference>
<proteinExistence type="inferred from homology"/>
<feature type="disulfide bond" description="Alternate" evidence="10">
    <location>
        <begin position="105"/>
        <end position="202"/>
    </location>
</feature>
<reference evidence="13 14" key="1">
    <citation type="submission" date="2019-09" db="EMBL/GenBank/DDBJ databases">
        <title>Characterisation of the sponge microbiome using genome-centric metagenomics.</title>
        <authorList>
            <person name="Engelberts J.P."/>
            <person name="Robbins S.J."/>
            <person name="De Goeij J.M."/>
            <person name="Aranda M."/>
            <person name="Bell S.C."/>
            <person name="Webster N.S."/>
        </authorList>
    </citation>
    <scope>NUCLEOTIDE SEQUENCE [LARGE SCALE GENOMIC DNA]</scope>
    <source>
        <strain evidence="13">SB0662_bin_43</strain>
    </source>
</reference>
<dbReference type="PANTHER" id="PTHR11933:SF5">
    <property type="entry name" value="MITOCHONDRIAL TRNA-SPECIFIC 2-THIOURIDYLASE 1"/>
    <property type="match status" value="1"/>
</dbReference>
<comment type="function">
    <text evidence="10">Catalyzes the 2-thiolation of uridine at the wobble position (U34) of tRNA, leading to the formation of s(2)U34.</text>
</comment>
<dbReference type="Gene3D" id="2.40.30.10">
    <property type="entry name" value="Translation factors"/>
    <property type="match status" value="1"/>
</dbReference>
<dbReference type="InterPro" id="IPR046884">
    <property type="entry name" value="MnmA-like_central"/>
</dbReference>
<dbReference type="GO" id="GO:0002143">
    <property type="term" value="P:tRNA wobble position uridine thiolation"/>
    <property type="evidence" value="ECO:0007669"/>
    <property type="project" value="TreeGrafter"/>
</dbReference>
<comment type="caution">
    <text evidence="13">The sequence shown here is derived from an EMBL/GenBank/DDBJ whole genome shotgun (WGS) entry which is preliminary data.</text>
</comment>
<dbReference type="FunFam" id="2.40.30.10:FF:000023">
    <property type="entry name" value="tRNA-specific 2-thiouridylase MnmA"/>
    <property type="match status" value="1"/>
</dbReference>
<comment type="similarity">
    <text evidence="10">Belongs to the MnmA/TRMU family.</text>
</comment>
<evidence type="ECO:0000259" key="11">
    <source>
        <dbReference type="Pfam" id="PF20258"/>
    </source>
</evidence>
<feature type="active site" description="Nucleophile" evidence="10">
    <location>
        <position position="105"/>
    </location>
</feature>
<dbReference type="GO" id="GO:0005524">
    <property type="term" value="F:ATP binding"/>
    <property type="evidence" value="ECO:0007669"/>
    <property type="project" value="UniProtKB-KW"/>
</dbReference>
<dbReference type="GO" id="GO:0103016">
    <property type="term" value="F:tRNA-uridine 2-sulfurtransferase activity"/>
    <property type="evidence" value="ECO:0007669"/>
    <property type="project" value="UniProtKB-EC"/>
</dbReference>
<evidence type="ECO:0000256" key="1">
    <source>
        <dbReference type="ARBA" id="ARBA00022490"/>
    </source>
</evidence>
<dbReference type="GO" id="GO:0000049">
    <property type="term" value="F:tRNA binding"/>
    <property type="evidence" value="ECO:0007669"/>
    <property type="project" value="UniProtKB-KW"/>
</dbReference>
<gene>
    <name evidence="10 13" type="primary">mnmA</name>
    <name evidence="13" type="ORF">F4X82_02900</name>
</gene>
<feature type="region of interest" description="Interaction with tRNA" evidence="10">
    <location>
        <begin position="152"/>
        <end position="154"/>
    </location>
</feature>
<evidence type="ECO:0000256" key="2">
    <source>
        <dbReference type="ARBA" id="ARBA00022555"/>
    </source>
</evidence>
<evidence type="ECO:0000256" key="10">
    <source>
        <dbReference type="HAMAP-Rule" id="MF_00144"/>
    </source>
</evidence>
<keyword evidence="8 10" id="KW-1015">Disulfide bond</keyword>
<accession>A0A845DAF8</accession>
<comment type="subcellular location">
    <subcellularLocation>
        <location evidence="10">Cytoplasm</location>
    </subcellularLocation>
</comment>
<evidence type="ECO:0000256" key="6">
    <source>
        <dbReference type="ARBA" id="ARBA00022840"/>
    </source>
</evidence>
<dbReference type="InterPro" id="IPR023382">
    <property type="entry name" value="MnmA-like_central_sf"/>
</dbReference>
<dbReference type="PANTHER" id="PTHR11933">
    <property type="entry name" value="TRNA 5-METHYLAMINOMETHYL-2-THIOURIDYLATE -METHYLTRANSFERASE"/>
    <property type="match status" value="1"/>
</dbReference>
<evidence type="ECO:0000256" key="9">
    <source>
        <dbReference type="ARBA" id="ARBA00051542"/>
    </source>
</evidence>
<dbReference type="GO" id="GO:0005737">
    <property type="term" value="C:cytoplasm"/>
    <property type="evidence" value="ECO:0007669"/>
    <property type="project" value="UniProtKB-SubCell"/>
</dbReference>
<dbReference type="Proteomes" id="UP000449092">
    <property type="component" value="Unassembled WGS sequence"/>
</dbReference>
<dbReference type="InterPro" id="IPR046885">
    <property type="entry name" value="MnmA-like_C"/>
</dbReference>
<dbReference type="InterPro" id="IPR014729">
    <property type="entry name" value="Rossmann-like_a/b/a_fold"/>
</dbReference>
<organism evidence="13 14">
    <name type="scientific">Candidatus Spechtbacteria bacterium SB0662_bin_43</name>
    <dbReference type="NCBI Taxonomy" id="2604897"/>
    <lineage>
        <taxon>Bacteria</taxon>
        <taxon>Candidatus Spechtiibacteriota</taxon>
    </lineage>
</organism>
<sequence>MRHTKNKKKVVVAMSGGVDSSVSAGLLLQEGYDVVGVFMKCWDDIDPETGVCSTEEDEYWARRAAAHLGIPFYRFNFVEEYRDRVYQYFIDEYNASRTPNPDVLCNSEIKFGVFFDTAMRVFAPDNLATGHYARVQKRGSRYELLRGVDSKKDQSYFLYRIPTSALEKTLFPVGWLEKEEVRERAVEMGLPNAQKKDSQGLCFIGNIKVSDFLRDKVEARHGDVVTQDGVVVGKHKGLAFYTIGQRRGVGSFGGGVPYFVIDKNKEKNELVVGGAHDVRLFKKSATLQDVCWINNEPDSGTECAVAIRYRQEPQRARVEYDTDSNVVIRFEEPQRAITEGQSAVIYHGDVVLGGGVICY</sequence>
<dbReference type="EC" id="2.8.1.13" evidence="10"/>
<feature type="active site" description="Cysteine persulfide intermediate" evidence="10">
    <location>
        <position position="202"/>
    </location>
</feature>
<evidence type="ECO:0000256" key="8">
    <source>
        <dbReference type="ARBA" id="ARBA00023157"/>
    </source>
</evidence>
<feature type="region of interest" description="Interaction with target base in tRNA" evidence="10">
    <location>
        <begin position="100"/>
        <end position="102"/>
    </location>
</feature>
<dbReference type="EMBL" id="VXOY01000025">
    <property type="protein sequence ID" value="MYE38439.1"/>
    <property type="molecule type" value="Genomic_DNA"/>
</dbReference>
<dbReference type="NCBIfam" id="NF001138">
    <property type="entry name" value="PRK00143.1"/>
    <property type="match status" value="1"/>
</dbReference>
<keyword evidence="3 10" id="KW-0808">Transferase</keyword>
<dbReference type="Pfam" id="PF20259">
    <property type="entry name" value="tRNA_Me_trans_M"/>
    <property type="match status" value="1"/>
</dbReference>
<keyword evidence="1 10" id="KW-0963">Cytoplasm</keyword>
<dbReference type="FunFam" id="3.40.50.620:FF:000115">
    <property type="entry name" value="tRNA-specific 2-thiouridylase MnmA"/>
    <property type="match status" value="1"/>
</dbReference>
<feature type="region of interest" description="Interaction with tRNA" evidence="10">
    <location>
        <begin position="308"/>
        <end position="309"/>
    </location>
</feature>
<protein>
    <recommendedName>
        <fullName evidence="10">tRNA-specific 2-thiouridylase MnmA</fullName>
        <ecNumber evidence="10">2.8.1.13</ecNumber>
    </recommendedName>
</protein>
<dbReference type="Pfam" id="PF20258">
    <property type="entry name" value="tRNA_Me_trans_C"/>
    <property type="match status" value="1"/>
</dbReference>
<evidence type="ECO:0000256" key="7">
    <source>
        <dbReference type="ARBA" id="ARBA00022884"/>
    </source>
</evidence>
<keyword evidence="6 10" id="KW-0067">ATP-binding</keyword>
<feature type="binding site" evidence="10">
    <location>
        <position position="39"/>
    </location>
    <ligand>
        <name>ATP</name>
        <dbReference type="ChEBI" id="CHEBI:30616"/>
    </ligand>
</feature>
<evidence type="ECO:0000259" key="12">
    <source>
        <dbReference type="Pfam" id="PF20259"/>
    </source>
</evidence>
<dbReference type="Pfam" id="PF03054">
    <property type="entry name" value="tRNA_Me_trans"/>
    <property type="match status" value="1"/>
</dbReference>
<keyword evidence="2 10" id="KW-0820">tRNA-binding</keyword>
<dbReference type="SUPFAM" id="SSF52402">
    <property type="entry name" value="Adenine nucleotide alpha hydrolases-like"/>
    <property type="match status" value="1"/>
</dbReference>
<evidence type="ECO:0000256" key="3">
    <source>
        <dbReference type="ARBA" id="ARBA00022679"/>
    </source>
</evidence>
<feature type="domain" description="tRNA-specific 2-thiouridylase MnmA-like C-terminal" evidence="11">
    <location>
        <begin position="285"/>
        <end position="357"/>
    </location>
</feature>
<dbReference type="CDD" id="cd01998">
    <property type="entry name" value="MnmA_TRMU-like"/>
    <property type="match status" value="1"/>
</dbReference>
<dbReference type="Gene3D" id="3.40.50.620">
    <property type="entry name" value="HUPs"/>
    <property type="match status" value="1"/>
</dbReference>
<evidence type="ECO:0000256" key="4">
    <source>
        <dbReference type="ARBA" id="ARBA00022694"/>
    </source>
</evidence>
<dbReference type="AlphaFoldDB" id="A0A845DAF8"/>
<feature type="site" description="Interaction with tRNA" evidence="10">
    <location>
        <position position="341"/>
    </location>
</feature>
<keyword evidence="5 10" id="KW-0547">Nucleotide-binding</keyword>
<feature type="domain" description="tRNA-specific 2-thiouridylase MnmA-like central" evidence="12">
    <location>
        <begin position="211"/>
        <end position="273"/>
    </location>
</feature>
<dbReference type="FunFam" id="2.30.30.280:FF:000001">
    <property type="entry name" value="tRNA-specific 2-thiouridylase MnmA"/>
    <property type="match status" value="1"/>
</dbReference>
<dbReference type="NCBIfam" id="TIGR00420">
    <property type="entry name" value="trmU"/>
    <property type="match status" value="1"/>
</dbReference>
<evidence type="ECO:0000313" key="14">
    <source>
        <dbReference type="Proteomes" id="UP000449092"/>
    </source>
</evidence>
<dbReference type="Gene3D" id="2.30.30.280">
    <property type="entry name" value="Adenine nucleotide alpha hydrolases-like domains"/>
    <property type="match status" value="1"/>
</dbReference>
<evidence type="ECO:0000313" key="13">
    <source>
        <dbReference type="EMBL" id="MYE38439.1"/>
    </source>
</evidence>
<keyword evidence="4 10" id="KW-0819">tRNA processing</keyword>
<evidence type="ECO:0000256" key="5">
    <source>
        <dbReference type="ARBA" id="ARBA00022741"/>
    </source>
</evidence>
<feature type="binding site" evidence="10">
    <location>
        <begin position="13"/>
        <end position="20"/>
    </location>
    <ligand>
        <name>ATP</name>
        <dbReference type="ChEBI" id="CHEBI:30616"/>
    </ligand>
</feature>
<keyword evidence="7 10" id="KW-0694">RNA-binding</keyword>
<feature type="binding site" evidence="10">
    <location>
        <position position="130"/>
    </location>
    <ligand>
        <name>ATP</name>
        <dbReference type="ChEBI" id="CHEBI:30616"/>
    </ligand>
</feature>
<dbReference type="InterPro" id="IPR004506">
    <property type="entry name" value="MnmA-like"/>
</dbReference>